<dbReference type="Proteomes" id="UP000051311">
    <property type="component" value="Unassembled WGS sequence"/>
</dbReference>
<organism evidence="1 2">
    <name type="scientific">Lactobacillus gallinarum DSM 10532 = JCM 2011</name>
    <dbReference type="NCBI Taxonomy" id="1423748"/>
    <lineage>
        <taxon>Bacteria</taxon>
        <taxon>Bacillati</taxon>
        <taxon>Bacillota</taxon>
        <taxon>Bacilli</taxon>
        <taxon>Lactobacillales</taxon>
        <taxon>Lactobacillaceae</taxon>
        <taxon>Lactobacillus</taxon>
    </lineage>
</organism>
<dbReference type="AlphaFoldDB" id="A0A0R1NSC8"/>
<evidence type="ECO:0000313" key="2">
    <source>
        <dbReference type="Proteomes" id="UP000051311"/>
    </source>
</evidence>
<proteinExistence type="predicted"/>
<reference evidence="1 2" key="1">
    <citation type="journal article" date="2015" name="Genome Announc.">
        <title>Expanding the biotechnology potential of lactobacilli through comparative genomics of 213 strains and associated genera.</title>
        <authorList>
            <person name="Sun Z."/>
            <person name="Harris H.M."/>
            <person name="McCann A."/>
            <person name="Guo C."/>
            <person name="Argimon S."/>
            <person name="Zhang W."/>
            <person name="Yang X."/>
            <person name="Jeffery I.B."/>
            <person name="Cooney J.C."/>
            <person name="Kagawa T.F."/>
            <person name="Liu W."/>
            <person name="Song Y."/>
            <person name="Salvetti E."/>
            <person name="Wrobel A."/>
            <person name="Rasinkangas P."/>
            <person name="Parkhill J."/>
            <person name="Rea M.C."/>
            <person name="O'Sullivan O."/>
            <person name="Ritari J."/>
            <person name="Douillard F.P."/>
            <person name="Paul Ross R."/>
            <person name="Yang R."/>
            <person name="Briner A.E."/>
            <person name="Felis G.E."/>
            <person name="de Vos W.M."/>
            <person name="Barrangou R."/>
            <person name="Klaenhammer T.R."/>
            <person name="Caufield P.W."/>
            <person name="Cui Y."/>
            <person name="Zhang H."/>
            <person name="O'Toole P.W."/>
        </authorList>
    </citation>
    <scope>NUCLEOTIDE SEQUENCE [LARGE SCALE GENOMIC DNA]</scope>
    <source>
        <strain evidence="1 2">DSM 10532</strain>
    </source>
</reference>
<name>A0A0R1NSC8_9LACO</name>
<protein>
    <submittedName>
        <fullName evidence="1">Uncharacterized protein</fullName>
    </submittedName>
</protein>
<dbReference type="eggNOG" id="ENOG50313SN">
    <property type="taxonomic scope" value="Bacteria"/>
</dbReference>
<sequence>MGNAMDDYVIDFDSLNYLRPETLAIMKLLVKKYNESKDDDVLQDGVVVSFDELAKAAKIPVDKLPDEVFKDLDAERNQFDEEKRGYEPLVASCLADEEDREFRIIINHRLFEF</sequence>
<gene>
    <name evidence="1" type="ORF">FC37_GL000956</name>
</gene>
<accession>A0A0R1NSC8</accession>
<dbReference type="EMBL" id="AZEL01000026">
    <property type="protein sequence ID" value="KRL23230.1"/>
    <property type="molecule type" value="Genomic_DNA"/>
</dbReference>
<dbReference type="PATRIC" id="fig|1423748.3.peg.1002"/>
<dbReference type="STRING" id="1423748.FC37_GL000956"/>
<comment type="caution">
    <text evidence="1">The sequence shown here is derived from an EMBL/GenBank/DDBJ whole genome shotgun (WGS) entry which is preliminary data.</text>
</comment>
<evidence type="ECO:0000313" key="1">
    <source>
        <dbReference type="EMBL" id="KRL23230.1"/>
    </source>
</evidence>